<feature type="transmembrane region" description="Helical" evidence="8">
    <location>
        <begin position="148"/>
        <end position="166"/>
    </location>
</feature>
<feature type="compositionally biased region" description="Gly residues" evidence="7">
    <location>
        <begin position="636"/>
        <end position="646"/>
    </location>
</feature>
<evidence type="ECO:0000313" key="11">
    <source>
        <dbReference type="EMBL" id="MER6429324.1"/>
    </source>
</evidence>
<feature type="compositionally biased region" description="Gly residues" evidence="7">
    <location>
        <begin position="580"/>
        <end position="614"/>
    </location>
</feature>
<dbReference type="Pfam" id="PF00664">
    <property type="entry name" value="ABC_membrane"/>
    <property type="match status" value="1"/>
</dbReference>
<keyword evidence="6 8" id="KW-0472">Membrane</keyword>
<feature type="transmembrane region" description="Helical" evidence="8">
    <location>
        <begin position="172"/>
        <end position="192"/>
    </location>
</feature>
<keyword evidence="5 8" id="KW-1133">Transmembrane helix</keyword>
<protein>
    <submittedName>
        <fullName evidence="11">ABC transporter ATP-binding protein</fullName>
    </submittedName>
</protein>
<proteinExistence type="predicted"/>
<dbReference type="PROSITE" id="PS50893">
    <property type="entry name" value="ABC_TRANSPORTER_2"/>
    <property type="match status" value="1"/>
</dbReference>
<dbReference type="SUPFAM" id="SSF90123">
    <property type="entry name" value="ABC transporter transmembrane region"/>
    <property type="match status" value="1"/>
</dbReference>
<evidence type="ECO:0000256" key="6">
    <source>
        <dbReference type="ARBA" id="ARBA00023136"/>
    </source>
</evidence>
<feature type="region of interest" description="Disordered" evidence="7">
    <location>
        <begin position="580"/>
        <end position="720"/>
    </location>
</feature>
<dbReference type="Gene3D" id="1.20.1560.10">
    <property type="entry name" value="ABC transporter type 1, transmembrane domain"/>
    <property type="match status" value="1"/>
</dbReference>
<organism evidence="11 12">
    <name type="scientific">Streptomyces sp. 900105245</name>
    <dbReference type="NCBI Taxonomy" id="3154379"/>
    <lineage>
        <taxon>Bacteria</taxon>
        <taxon>Bacillati</taxon>
        <taxon>Actinomycetota</taxon>
        <taxon>Actinomycetes</taxon>
        <taxon>Kitasatosporales</taxon>
        <taxon>Streptomycetaceae</taxon>
        <taxon>Streptomyces</taxon>
    </lineage>
</organism>
<evidence type="ECO:0000313" key="12">
    <source>
        <dbReference type="Proteomes" id="UP001470023"/>
    </source>
</evidence>
<dbReference type="InterPro" id="IPR039421">
    <property type="entry name" value="Type_1_exporter"/>
</dbReference>
<gene>
    <name evidence="11" type="ORF">ABT272_16515</name>
</gene>
<dbReference type="GO" id="GO:0005524">
    <property type="term" value="F:ATP binding"/>
    <property type="evidence" value="ECO:0007669"/>
    <property type="project" value="UniProtKB-KW"/>
</dbReference>
<dbReference type="PANTHER" id="PTHR43394">
    <property type="entry name" value="ATP-DEPENDENT PERMEASE MDL1, MITOCHONDRIAL"/>
    <property type="match status" value="1"/>
</dbReference>
<dbReference type="CDD" id="cd07346">
    <property type="entry name" value="ABC_6TM_exporters"/>
    <property type="match status" value="1"/>
</dbReference>
<sequence length="720" mass="71223">MTLRADAADAADAPPTPGPAAVRDLSRAVLRHTGARCAALCAVSTAATAAGLLLPALLGHTLDLLLAHASAARWVGGCAALVLLTAVLEGCAGVLTGTADARATAWLRHRLTGHVLALGPRATARFGSGDLVARLVGGAAQAGTAPGALAALAAALAGPVGGVIALGLIDRWLAAVFLAGAPVLALLLRAFARDTSACAADYQRVQGRIASSLADAVGGFRTIRAAGAEDRETARILAPLPELSRAGHRMWRVQGRAAAQAVTVAPLLTLGVVAVAGLLLVRHRLTVGEVLAASRYAALATGVGVLVGQLAALGRARAATARLAEVTAEAAPVHGARGLPSGPGRLELRGVTARRGARTLLDGVDLVVPGGTTLAVVGRSGTGKSLLAELAGRLADPDAGEVLLDGVPLPELSHAQLRQAVAYAFERPALLGTTVADTIAFGLAAPSPAGVRAAARKARADAFVRRLPAGYATRCADAPRSGGESQRLGLARAFAHGGRLLVLDDALSSLDTVTEHQITQSLLGPGPTRLLIAHRATTAARADTVAWLEGGRVRATGTHHDLWADADYRAVFGEENGPAAGDGGALVKGGGIGPRAGGGGSHADGVGPDPGSGGAPAEHVEVRPGPGTPGSADGDAGTGAGGGGAPAGAVRQRTRAEGDGALPGGARDWTGTWGEDGPAEDTAAGTGTTAEDTAAGTGTTAEDTAVGTGVPDGDAGSGER</sequence>
<feature type="domain" description="ABC transmembrane type-1" evidence="10">
    <location>
        <begin position="38"/>
        <end position="315"/>
    </location>
</feature>
<dbReference type="PANTHER" id="PTHR43394:SF1">
    <property type="entry name" value="ATP-BINDING CASSETTE SUB-FAMILY B MEMBER 10, MITOCHONDRIAL"/>
    <property type="match status" value="1"/>
</dbReference>
<evidence type="ECO:0000256" key="2">
    <source>
        <dbReference type="ARBA" id="ARBA00022692"/>
    </source>
</evidence>
<feature type="transmembrane region" description="Helical" evidence="8">
    <location>
        <begin position="71"/>
        <end position="95"/>
    </location>
</feature>
<comment type="caution">
    <text evidence="11">The sequence shown here is derived from an EMBL/GenBank/DDBJ whole genome shotgun (WGS) entry which is preliminary data.</text>
</comment>
<dbReference type="InterPro" id="IPR003439">
    <property type="entry name" value="ABC_transporter-like_ATP-bd"/>
</dbReference>
<dbReference type="EMBL" id="JBEPAZ010000012">
    <property type="protein sequence ID" value="MER6429324.1"/>
    <property type="molecule type" value="Genomic_DNA"/>
</dbReference>
<evidence type="ECO:0000256" key="7">
    <source>
        <dbReference type="SAM" id="MobiDB-lite"/>
    </source>
</evidence>
<evidence type="ECO:0000256" key="4">
    <source>
        <dbReference type="ARBA" id="ARBA00022840"/>
    </source>
</evidence>
<keyword evidence="12" id="KW-1185">Reference proteome</keyword>
<feature type="transmembrane region" description="Helical" evidence="8">
    <location>
        <begin position="293"/>
        <end position="313"/>
    </location>
</feature>
<dbReference type="RefSeq" id="WP_352063780.1">
    <property type="nucleotide sequence ID" value="NZ_JBEPAZ010000012.1"/>
</dbReference>
<dbReference type="InterPro" id="IPR027417">
    <property type="entry name" value="P-loop_NTPase"/>
</dbReference>
<dbReference type="InterPro" id="IPR003593">
    <property type="entry name" value="AAA+_ATPase"/>
</dbReference>
<feature type="compositionally biased region" description="Low complexity" evidence="7">
    <location>
        <begin position="680"/>
        <end position="709"/>
    </location>
</feature>
<evidence type="ECO:0000256" key="5">
    <source>
        <dbReference type="ARBA" id="ARBA00022989"/>
    </source>
</evidence>
<dbReference type="InterPro" id="IPR036640">
    <property type="entry name" value="ABC1_TM_sf"/>
</dbReference>
<dbReference type="Gene3D" id="3.40.50.300">
    <property type="entry name" value="P-loop containing nucleotide triphosphate hydrolases"/>
    <property type="match status" value="1"/>
</dbReference>
<dbReference type="SMART" id="SM00382">
    <property type="entry name" value="AAA"/>
    <property type="match status" value="1"/>
</dbReference>
<dbReference type="Pfam" id="PF00005">
    <property type="entry name" value="ABC_tran"/>
    <property type="match status" value="1"/>
</dbReference>
<keyword evidence="2 8" id="KW-0812">Transmembrane</keyword>
<keyword evidence="3" id="KW-0547">Nucleotide-binding</keyword>
<feature type="domain" description="ABC transporter" evidence="9">
    <location>
        <begin position="346"/>
        <end position="575"/>
    </location>
</feature>
<keyword evidence="4 11" id="KW-0067">ATP-binding</keyword>
<dbReference type="Proteomes" id="UP001470023">
    <property type="component" value="Unassembled WGS sequence"/>
</dbReference>
<evidence type="ECO:0000259" key="10">
    <source>
        <dbReference type="PROSITE" id="PS50929"/>
    </source>
</evidence>
<feature type="transmembrane region" description="Helical" evidence="8">
    <location>
        <begin position="37"/>
        <end position="59"/>
    </location>
</feature>
<feature type="transmembrane region" description="Helical" evidence="8">
    <location>
        <begin position="257"/>
        <end position="281"/>
    </location>
</feature>
<dbReference type="PROSITE" id="PS50929">
    <property type="entry name" value="ABC_TM1F"/>
    <property type="match status" value="1"/>
</dbReference>
<accession>A0ABV1U6I3</accession>
<dbReference type="CDD" id="cd03228">
    <property type="entry name" value="ABCC_MRP_Like"/>
    <property type="match status" value="1"/>
</dbReference>
<evidence type="ECO:0000256" key="8">
    <source>
        <dbReference type="SAM" id="Phobius"/>
    </source>
</evidence>
<evidence type="ECO:0000256" key="3">
    <source>
        <dbReference type="ARBA" id="ARBA00022741"/>
    </source>
</evidence>
<reference evidence="11 12" key="1">
    <citation type="submission" date="2024-06" db="EMBL/GenBank/DDBJ databases">
        <title>The Natural Products Discovery Center: Release of the First 8490 Sequenced Strains for Exploring Actinobacteria Biosynthetic Diversity.</title>
        <authorList>
            <person name="Kalkreuter E."/>
            <person name="Kautsar S.A."/>
            <person name="Yang D."/>
            <person name="Bader C.D."/>
            <person name="Teijaro C.N."/>
            <person name="Fluegel L."/>
            <person name="Davis C.M."/>
            <person name="Simpson J.R."/>
            <person name="Lauterbach L."/>
            <person name="Steele A.D."/>
            <person name="Gui C."/>
            <person name="Meng S."/>
            <person name="Li G."/>
            <person name="Viehrig K."/>
            <person name="Ye F."/>
            <person name="Su P."/>
            <person name="Kiefer A.F."/>
            <person name="Nichols A."/>
            <person name="Cepeda A.J."/>
            <person name="Yan W."/>
            <person name="Fan B."/>
            <person name="Jiang Y."/>
            <person name="Adhikari A."/>
            <person name="Zheng C.-J."/>
            <person name="Schuster L."/>
            <person name="Cowan T.M."/>
            <person name="Smanski M.J."/>
            <person name="Chevrette M.G."/>
            <person name="De Carvalho L.P.S."/>
            <person name="Shen B."/>
        </authorList>
    </citation>
    <scope>NUCLEOTIDE SEQUENCE [LARGE SCALE GENOMIC DNA]</scope>
    <source>
        <strain evidence="11 12">NPDC001166</strain>
    </source>
</reference>
<name>A0ABV1U6I3_9ACTN</name>
<evidence type="ECO:0000256" key="1">
    <source>
        <dbReference type="ARBA" id="ARBA00004651"/>
    </source>
</evidence>
<comment type="subcellular location">
    <subcellularLocation>
        <location evidence="1">Cell membrane</location>
        <topology evidence="1">Multi-pass membrane protein</topology>
    </subcellularLocation>
</comment>
<dbReference type="SUPFAM" id="SSF52540">
    <property type="entry name" value="P-loop containing nucleoside triphosphate hydrolases"/>
    <property type="match status" value="1"/>
</dbReference>
<evidence type="ECO:0000259" key="9">
    <source>
        <dbReference type="PROSITE" id="PS50893"/>
    </source>
</evidence>
<dbReference type="InterPro" id="IPR011527">
    <property type="entry name" value="ABC1_TM_dom"/>
</dbReference>